<keyword evidence="3 4" id="KW-0472">Membrane</keyword>
<feature type="domain" description="Major facilitator superfamily (MFS) profile" evidence="5">
    <location>
        <begin position="1"/>
        <end position="382"/>
    </location>
</feature>
<feature type="transmembrane region" description="Helical" evidence="4">
    <location>
        <begin position="202"/>
        <end position="223"/>
    </location>
</feature>
<dbReference type="Gene3D" id="1.20.1250.20">
    <property type="entry name" value="MFS general substrate transporter like domains"/>
    <property type="match status" value="1"/>
</dbReference>
<reference evidence="6 7" key="1">
    <citation type="submission" date="2023-06" db="EMBL/GenBank/DDBJ databases">
        <authorList>
            <person name="Ham H."/>
            <person name="Park D.S."/>
        </authorList>
    </citation>
    <scope>NUCLEOTIDE SEQUENCE [LARGE SCALE GENOMIC DNA]</scope>
    <source>
        <strain evidence="6 7">KACC 17005</strain>
    </source>
</reference>
<feature type="transmembrane region" description="Helical" evidence="4">
    <location>
        <begin position="288"/>
        <end position="312"/>
    </location>
</feature>
<organism evidence="6 7">
    <name type="scientific">Paracidovorax citrulli</name>
    <name type="common">Acidovorax citrulli</name>
    <dbReference type="NCBI Taxonomy" id="80869"/>
    <lineage>
        <taxon>Bacteria</taxon>
        <taxon>Pseudomonadati</taxon>
        <taxon>Pseudomonadota</taxon>
        <taxon>Betaproteobacteria</taxon>
        <taxon>Burkholderiales</taxon>
        <taxon>Comamonadaceae</taxon>
        <taxon>Paracidovorax</taxon>
    </lineage>
</organism>
<feature type="transmembrane region" description="Helical" evidence="4">
    <location>
        <begin position="87"/>
        <end position="111"/>
    </location>
</feature>
<feature type="transmembrane region" description="Helical" evidence="4">
    <location>
        <begin position="235"/>
        <end position="253"/>
    </location>
</feature>
<evidence type="ECO:0000256" key="4">
    <source>
        <dbReference type="SAM" id="Phobius"/>
    </source>
</evidence>
<dbReference type="InterPro" id="IPR036259">
    <property type="entry name" value="MFS_trans_sf"/>
</dbReference>
<feature type="transmembrane region" description="Helical" evidence="4">
    <location>
        <begin position="63"/>
        <end position="81"/>
    </location>
</feature>
<gene>
    <name evidence="6" type="ORF">QRO08_09295</name>
</gene>
<protein>
    <submittedName>
        <fullName evidence="6">MFS transporter</fullName>
    </submittedName>
</protein>
<keyword evidence="7" id="KW-1185">Reference proteome</keyword>
<evidence type="ECO:0000256" key="3">
    <source>
        <dbReference type="ARBA" id="ARBA00023136"/>
    </source>
</evidence>
<dbReference type="Pfam" id="PF07690">
    <property type="entry name" value="MFS_1"/>
    <property type="match status" value="1"/>
</dbReference>
<accession>A0ABY9AWN4</accession>
<dbReference type="CDD" id="cd17324">
    <property type="entry name" value="MFS_NepI_like"/>
    <property type="match status" value="1"/>
</dbReference>
<feature type="transmembrane region" description="Helical" evidence="4">
    <location>
        <begin position="150"/>
        <end position="170"/>
    </location>
</feature>
<dbReference type="InterPro" id="IPR020846">
    <property type="entry name" value="MFS_dom"/>
</dbReference>
<dbReference type="SUPFAM" id="SSF103473">
    <property type="entry name" value="MFS general substrate transporter"/>
    <property type="match status" value="1"/>
</dbReference>
<sequence>MATACGLCAGANYFNQPLLHSIAVQLGVSESRAAFTVTISQVSYAAGLLLLVPLGDKLERRRLVVALMALAACGLFLSGFAGSFGALAAGTLITGLFSVAAQVLVPMAAALASPGRSGRAVGLVMSGLLVGILAARSVAGLLSGVGGWSLVYRAGGVAMLAVALALWFVLPALRTPHPPSYAQVLRSLATLARQHPRLRSRALLGGLSFGSVSVLFSTMALMLAGPSHQLGDAQIGLVGLAGVAGALMANWAGRMADRGHEQGTTRASVLLVLASWGALWLGGTSLPWFLAGVLAIDLALQGVHISNQNVIYALAPQARSRLNAVYMTTYFAGAALGSALGSAAWQHGGWDATCAAGLAMAGANCAAMWHDARLARQAPRRA</sequence>
<evidence type="ECO:0000313" key="6">
    <source>
        <dbReference type="EMBL" id="WIY51351.1"/>
    </source>
</evidence>
<dbReference type="PROSITE" id="PS50850">
    <property type="entry name" value="MFS"/>
    <property type="match status" value="1"/>
</dbReference>
<feature type="transmembrane region" description="Helical" evidence="4">
    <location>
        <begin position="33"/>
        <end position="51"/>
    </location>
</feature>
<dbReference type="Proteomes" id="UP001242732">
    <property type="component" value="Chromosome"/>
</dbReference>
<dbReference type="PANTHER" id="PTHR42910:SF1">
    <property type="entry name" value="MAJOR FACILITATOR SUPERFAMILY (MFS) PROFILE DOMAIN-CONTAINING PROTEIN"/>
    <property type="match status" value="1"/>
</dbReference>
<dbReference type="InterPro" id="IPR011701">
    <property type="entry name" value="MFS"/>
</dbReference>
<evidence type="ECO:0000313" key="7">
    <source>
        <dbReference type="Proteomes" id="UP001242732"/>
    </source>
</evidence>
<proteinExistence type="predicted"/>
<keyword evidence="1 4" id="KW-0812">Transmembrane</keyword>
<evidence type="ECO:0000256" key="2">
    <source>
        <dbReference type="ARBA" id="ARBA00022989"/>
    </source>
</evidence>
<dbReference type="PANTHER" id="PTHR42910">
    <property type="entry name" value="TRANSPORTER SCO4007-RELATED"/>
    <property type="match status" value="1"/>
</dbReference>
<feature type="transmembrane region" description="Helical" evidence="4">
    <location>
        <begin position="123"/>
        <end position="144"/>
    </location>
</feature>
<keyword evidence="2 4" id="KW-1133">Transmembrane helix</keyword>
<dbReference type="EMBL" id="CP127363">
    <property type="protein sequence ID" value="WIY51351.1"/>
    <property type="molecule type" value="Genomic_DNA"/>
</dbReference>
<evidence type="ECO:0000256" key="1">
    <source>
        <dbReference type="ARBA" id="ARBA00022692"/>
    </source>
</evidence>
<evidence type="ECO:0000259" key="5">
    <source>
        <dbReference type="PROSITE" id="PS50850"/>
    </source>
</evidence>
<name>A0ABY9AWN4_PARCI</name>
<feature type="transmembrane region" description="Helical" evidence="4">
    <location>
        <begin position="350"/>
        <end position="370"/>
    </location>
</feature>
<feature type="transmembrane region" description="Helical" evidence="4">
    <location>
        <begin position="324"/>
        <end position="344"/>
    </location>
</feature>
<feature type="transmembrane region" description="Helical" evidence="4">
    <location>
        <begin position="265"/>
        <end position="282"/>
    </location>
</feature>